<evidence type="ECO:0000259" key="9">
    <source>
        <dbReference type="Pfam" id="PF00700"/>
    </source>
</evidence>
<dbReference type="GO" id="GO:0005576">
    <property type="term" value="C:extracellular region"/>
    <property type="evidence" value="ECO:0007669"/>
    <property type="project" value="UniProtKB-SubCell"/>
</dbReference>
<dbReference type="InterPro" id="IPR042187">
    <property type="entry name" value="Flagellin_C_sub2"/>
</dbReference>
<organism evidence="10 11">
    <name type="scientific">Helicobacter apodemus</name>
    <dbReference type="NCBI Taxonomy" id="135569"/>
    <lineage>
        <taxon>Bacteria</taxon>
        <taxon>Pseudomonadati</taxon>
        <taxon>Campylobacterota</taxon>
        <taxon>Epsilonproteobacteria</taxon>
        <taxon>Campylobacterales</taxon>
        <taxon>Helicobacteraceae</taxon>
        <taxon>Helicobacter</taxon>
    </lineage>
</organism>
<evidence type="ECO:0000256" key="6">
    <source>
        <dbReference type="ARBA" id="ARBA00025928"/>
    </source>
</evidence>
<feature type="domain" description="Flagellin C-terminal" evidence="9">
    <location>
        <begin position="430"/>
        <end position="515"/>
    </location>
</feature>
<name>A0A2U8FCB4_9HELI</name>
<keyword evidence="10" id="KW-0282">Flagellum</keyword>
<evidence type="ECO:0000256" key="5">
    <source>
        <dbReference type="ARBA" id="ARBA00025143"/>
    </source>
</evidence>
<comment type="function">
    <text evidence="5">Flagellin is the subunit protein which polymerizes to form the filaments of bacterial flagella. Important for motility and virulence.</text>
</comment>
<dbReference type="KEGG" id="had:CDV25_01100"/>
<feature type="domain" description="Flagellin N-terminal" evidence="8">
    <location>
        <begin position="5"/>
        <end position="143"/>
    </location>
</feature>
<dbReference type="Gene3D" id="6.10.10.10">
    <property type="entry name" value="Flagellar export chaperone, C-terminal domain"/>
    <property type="match status" value="1"/>
</dbReference>
<comment type="subcellular location">
    <subcellularLocation>
        <location evidence="7">Secreted</location>
    </subcellularLocation>
    <subcellularLocation>
        <location evidence="7">Bacterial flagellum</location>
    </subcellularLocation>
</comment>
<dbReference type="Gene3D" id="3.30.70.2120">
    <property type="match status" value="1"/>
</dbReference>
<dbReference type="NCBIfam" id="NF010115">
    <property type="entry name" value="PRK13588.1"/>
    <property type="match status" value="1"/>
</dbReference>
<keyword evidence="10" id="KW-0966">Cell projection</keyword>
<keyword evidence="4 7" id="KW-0975">Bacterial flagellum</keyword>
<sequence length="516" mass="53790">MSFRINTNVNALNAHTSGIVNNRNMSEALEKLSTGLRINKAADDASGMAIADSLRSQASALGQATRNANDAIGMIQTADKAMDEQIKILDTIKAKATQAAQDGQTTTTRNALQSDILRLLEELDNIANTTSFNGQQMLSGAFTNKEFQIGAYSNTTVKASIQPTQSHKIGHVRYETAAEMSVSAGAGSLNEVTLKFLNTDGTNNYSIESIKISTSAGTGIGALAEAINKNSDVLGVRASHKVIGQGAQAIGSGTIRGLVINGVAIGDINDVQKNDNDGRLINAINAQKERTGVQASLSISGALQLTSRDGRAISMRATSGSSIIGGGSFAGISGTTHAIVGRLTLIRLNARDILVSGTNFSQVGLHSGAANIQQNSGLAQYTVNLRSVNGEFNANVASAIGANANTSMGVVNANGIGAGVTSLIGAMAVMDMAQSAQEHLDKIRADLGSVQQQLVVTINNITVTQVNVKAAESQIRDTDFAEESSNFSKTNILAQSGNFAMAQANQVQQNVLRLLQ</sequence>
<dbReference type="AlphaFoldDB" id="A0A2U8FCB4"/>
<comment type="similarity">
    <text evidence="1 7">Belongs to the bacterial flagellin family.</text>
</comment>
<evidence type="ECO:0000259" key="8">
    <source>
        <dbReference type="Pfam" id="PF00669"/>
    </source>
</evidence>
<evidence type="ECO:0000313" key="11">
    <source>
        <dbReference type="Proteomes" id="UP000244890"/>
    </source>
</evidence>
<proteinExistence type="inferred from homology"/>
<keyword evidence="2 7" id="KW-0964">Secreted</keyword>
<dbReference type="OrthoDB" id="9796789at2"/>
<evidence type="ECO:0000256" key="7">
    <source>
        <dbReference type="RuleBase" id="RU362073"/>
    </source>
</evidence>
<dbReference type="InterPro" id="IPR046358">
    <property type="entry name" value="Flagellin_C"/>
</dbReference>
<dbReference type="RefSeq" id="WP_108910403.1">
    <property type="nucleotide sequence ID" value="NZ_CP021886.1"/>
</dbReference>
<dbReference type="Proteomes" id="UP000244890">
    <property type="component" value="Chromosome"/>
</dbReference>
<dbReference type="InterPro" id="IPR010810">
    <property type="entry name" value="Flagellin_hook_IN_motif"/>
</dbReference>
<evidence type="ECO:0000313" key="10">
    <source>
        <dbReference type="EMBL" id="AWI33507.1"/>
    </source>
</evidence>
<dbReference type="SUPFAM" id="SSF64518">
    <property type="entry name" value="Phase 1 flagellin"/>
    <property type="match status" value="1"/>
</dbReference>
<dbReference type="Gene3D" id="1.20.1330.10">
    <property type="entry name" value="f41 fragment of flagellin, N-terminal domain"/>
    <property type="match status" value="2"/>
</dbReference>
<keyword evidence="10" id="KW-0969">Cilium</keyword>
<accession>A0A2U8FCB4</accession>
<evidence type="ECO:0000256" key="1">
    <source>
        <dbReference type="ARBA" id="ARBA00005709"/>
    </source>
</evidence>
<dbReference type="PANTHER" id="PTHR42792">
    <property type="entry name" value="FLAGELLIN"/>
    <property type="match status" value="1"/>
</dbReference>
<gene>
    <name evidence="10" type="ORF">CDV25_01100</name>
</gene>
<dbReference type="Pfam" id="PF07196">
    <property type="entry name" value="Flagellin_IN"/>
    <property type="match status" value="2"/>
</dbReference>
<dbReference type="PANTHER" id="PTHR42792:SF2">
    <property type="entry name" value="FLAGELLIN"/>
    <property type="match status" value="1"/>
</dbReference>
<dbReference type="EMBL" id="CP021886">
    <property type="protein sequence ID" value="AWI33507.1"/>
    <property type="molecule type" value="Genomic_DNA"/>
</dbReference>
<dbReference type="Pfam" id="PF00669">
    <property type="entry name" value="Flagellin_N"/>
    <property type="match status" value="1"/>
</dbReference>
<comment type="subunit">
    <text evidence="6">Heteromer of FlaA and FlaB. FlaB is located proximal to the hook while the remainder of the filament is composed of the predominant FlaA.</text>
</comment>
<dbReference type="GO" id="GO:0005198">
    <property type="term" value="F:structural molecule activity"/>
    <property type="evidence" value="ECO:0007669"/>
    <property type="project" value="UniProtKB-UniRule"/>
</dbReference>
<evidence type="ECO:0000256" key="3">
    <source>
        <dbReference type="ARBA" id="ARBA00023026"/>
    </source>
</evidence>
<protein>
    <recommendedName>
        <fullName evidence="7">Flagellin</fullName>
    </recommendedName>
</protein>
<dbReference type="Pfam" id="PF00700">
    <property type="entry name" value="Flagellin_C"/>
    <property type="match status" value="1"/>
</dbReference>
<dbReference type="GO" id="GO:0009288">
    <property type="term" value="C:bacterial-type flagellum"/>
    <property type="evidence" value="ECO:0007669"/>
    <property type="project" value="UniProtKB-SubCell"/>
</dbReference>
<dbReference type="PRINTS" id="PR00207">
    <property type="entry name" value="FLAGELLIN"/>
</dbReference>
<dbReference type="InterPro" id="IPR001492">
    <property type="entry name" value="Flagellin"/>
</dbReference>
<reference evidence="10 11" key="1">
    <citation type="submission" date="2017-06" db="EMBL/GenBank/DDBJ databases">
        <title>Complete genome of Helicobacter apodemus.</title>
        <authorList>
            <person name="Cho S."/>
        </authorList>
    </citation>
    <scope>NUCLEOTIDE SEQUENCE [LARGE SCALE GENOMIC DNA]</scope>
    <source>
        <strain evidence="11">SNUVETPUB-15-01</strain>
    </source>
</reference>
<evidence type="ECO:0000256" key="4">
    <source>
        <dbReference type="ARBA" id="ARBA00023143"/>
    </source>
</evidence>
<dbReference type="InterPro" id="IPR001029">
    <property type="entry name" value="Flagellin_N"/>
</dbReference>
<evidence type="ECO:0000256" key="2">
    <source>
        <dbReference type="ARBA" id="ARBA00022525"/>
    </source>
</evidence>
<keyword evidence="3" id="KW-0843">Virulence</keyword>